<evidence type="ECO:0000313" key="1">
    <source>
        <dbReference type="Ensembl" id="ENSCINP00000033846.1"/>
    </source>
</evidence>
<reference evidence="2" key="1">
    <citation type="journal article" date="2002" name="Science">
        <title>The draft genome of Ciona intestinalis: insights into chordate and vertebrate origins.</title>
        <authorList>
            <person name="Dehal P."/>
            <person name="Satou Y."/>
            <person name="Campbell R.K."/>
            <person name="Chapman J."/>
            <person name="Degnan B."/>
            <person name="De Tomaso A."/>
            <person name="Davidson B."/>
            <person name="Di Gregorio A."/>
            <person name="Gelpke M."/>
            <person name="Goodstein D.M."/>
            <person name="Harafuji N."/>
            <person name="Hastings K.E."/>
            <person name="Ho I."/>
            <person name="Hotta K."/>
            <person name="Huang W."/>
            <person name="Kawashima T."/>
            <person name="Lemaire P."/>
            <person name="Martinez D."/>
            <person name="Meinertzhagen I.A."/>
            <person name="Necula S."/>
            <person name="Nonaka M."/>
            <person name="Putnam N."/>
            <person name="Rash S."/>
            <person name="Saiga H."/>
            <person name="Satake M."/>
            <person name="Terry A."/>
            <person name="Yamada L."/>
            <person name="Wang H.G."/>
            <person name="Awazu S."/>
            <person name="Azumi K."/>
            <person name="Boore J."/>
            <person name="Branno M."/>
            <person name="Chin-Bow S."/>
            <person name="DeSantis R."/>
            <person name="Doyle S."/>
            <person name="Francino P."/>
            <person name="Keys D.N."/>
            <person name="Haga S."/>
            <person name="Hayashi H."/>
            <person name="Hino K."/>
            <person name="Imai K.S."/>
            <person name="Inaba K."/>
            <person name="Kano S."/>
            <person name="Kobayashi K."/>
            <person name="Kobayashi M."/>
            <person name="Lee B.I."/>
            <person name="Makabe K.W."/>
            <person name="Manohar C."/>
            <person name="Matassi G."/>
            <person name="Medina M."/>
            <person name="Mochizuki Y."/>
            <person name="Mount S."/>
            <person name="Morishita T."/>
            <person name="Miura S."/>
            <person name="Nakayama A."/>
            <person name="Nishizaka S."/>
            <person name="Nomoto H."/>
            <person name="Ohta F."/>
            <person name="Oishi K."/>
            <person name="Rigoutsos I."/>
            <person name="Sano M."/>
            <person name="Sasaki A."/>
            <person name="Sasakura Y."/>
            <person name="Shoguchi E."/>
            <person name="Shin-i T."/>
            <person name="Spagnuolo A."/>
            <person name="Stainier D."/>
            <person name="Suzuki M.M."/>
            <person name="Tassy O."/>
            <person name="Takatori N."/>
            <person name="Tokuoka M."/>
            <person name="Yagi K."/>
            <person name="Yoshizaki F."/>
            <person name="Wada S."/>
            <person name="Zhang C."/>
            <person name="Hyatt P.D."/>
            <person name="Larimer F."/>
            <person name="Detter C."/>
            <person name="Doggett N."/>
            <person name="Glavina T."/>
            <person name="Hawkins T."/>
            <person name="Richardson P."/>
            <person name="Lucas S."/>
            <person name="Kohara Y."/>
            <person name="Levine M."/>
            <person name="Satoh N."/>
            <person name="Rokhsar D.S."/>
        </authorList>
    </citation>
    <scope>NUCLEOTIDE SEQUENCE [LARGE SCALE GENOMIC DNA]</scope>
</reference>
<dbReference type="Ensembl" id="ENSCINT00000033193.1">
    <property type="protein sequence ID" value="ENSCINP00000033846.1"/>
    <property type="gene ID" value="ENSCING00000021219.1"/>
</dbReference>
<dbReference type="Proteomes" id="UP000008144">
    <property type="component" value="Unassembled WGS sequence"/>
</dbReference>
<keyword evidence="2" id="KW-1185">Reference proteome</keyword>
<proteinExistence type="predicted"/>
<sequence length="92" mass="10358">MITQHAMSARQKVLVACPTEILAQTYKAQFGSHITAETIHAAFKIPIRDNEPLQINWALNAFQLIIMDEVSMITMTNAMHTCTPHTSIIKHQ</sequence>
<reference evidence="1" key="2">
    <citation type="submission" date="2025-08" db="UniProtKB">
        <authorList>
            <consortium name="Ensembl"/>
        </authorList>
    </citation>
    <scope>IDENTIFICATION</scope>
</reference>
<organism evidence="1 2">
    <name type="scientific">Ciona intestinalis</name>
    <name type="common">Transparent sea squirt</name>
    <name type="synonym">Ascidia intestinalis</name>
    <dbReference type="NCBI Taxonomy" id="7719"/>
    <lineage>
        <taxon>Eukaryota</taxon>
        <taxon>Metazoa</taxon>
        <taxon>Chordata</taxon>
        <taxon>Tunicata</taxon>
        <taxon>Ascidiacea</taxon>
        <taxon>Phlebobranchia</taxon>
        <taxon>Cionidae</taxon>
        <taxon>Ciona</taxon>
    </lineage>
</organism>
<name>H2XW12_CIOIN</name>
<dbReference type="HOGENOM" id="CLU_2418642_0_0_1"/>
<evidence type="ECO:0008006" key="3">
    <source>
        <dbReference type="Google" id="ProtNLM"/>
    </source>
</evidence>
<protein>
    <recommendedName>
        <fullName evidence="3">DNA helicase</fullName>
    </recommendedName>
</protein>
<evidence type="ECO:0000313" key="2">
    <source>
        <dbReference type="Proteomes" id="UP000008144"/>
    </source>
</evidence>
<reference evidence="1" key="3">
    <citation type="submission" date="2025-09" db="UniProtKB">
        <authorList>
            <consortium name="Ensembl"/>
        </authorList>
    </citation>
    <scope>IDENTIFICATION</scope>
</reference>
<dbReference type="Gene3D" id="3.40.50.300">
    <property type="entry name" value="P-loop containing nucleotide triphosphate hydrolases"/>
    <property type="match status" value="1"/>
</dbReference>
<accession>H2XW12</accession>
<dbReference type="InterPro" id="IPR027417">
    <property type="entry name" value="P-loop_NTPase"/>
</dbReference>
<dbReference type="AlphaFoldDB" id="H2XW12"/>
<dbReference type="InParanoid" id="H2XW12"/>